<evidence type="ECO:0000313" key="4">
    <source>
        <dbReference type="Proteomes" id="UP000053647"/>
    </source>
</evidence>
<proteinExistence type="predicted"/>
<dbReference type="GO" id="GO:0003924">
    <property type="term" value="F:GTPase activity"/>
    <property type="evidence" value="ECO:0007669"/>
    <property type="project" value="InterPro"/>
</dbReference>
<dbReference type="SUPFAM" id="SSF52540">
    <property type="entry name" value="P-loop containing nucleoside triphosphate hydrolases"/>
    <property type="match status" value="1"/>
</dbReference>
<dbReference type="InterPro" id="IPR027417">
    <property type="entry name" value="P-loop_NTPase"/>
</dbReference>
<protein>
    <recommendedName>
        <fullName evidence="2">Guanylate-binding protein N-terminal domain-containing protein</fullName>
    </recommendedName>
</protein>
<feature type="compositionally biased region" description="Basic and acidic residues" evidence="1">
    <location>
        <begin position="27"/>
        <end position="37"/>
    </location>
</feature>
<name>A0A0C9SWM3_PAXIN</name>
<dbReference type="GO" id="GO:0005525">
    <property type="term" value="F:GTP binding"/>
    <property type="evidence" value="ECO:0007669"/>
    <property type="project" value="InterPro"/>
</dbReference>
<dbReference type="PANTHER" id="PTHR22796">
    <property type="entry name" value="URG4-RELATED"/>
    <property type="match status" value="1"/>
</dbReference>
<keyword evidence="4" id="KW-1185">Reference proteome</keyword>
<feature type="domain" description="Guanylate-binding protein N-terminal" evidence="2">
    <location>
        <begin position="1261"/>
        <end position="1337"/>
    </location>
</feature>
<feature type="region of interest" description="Disordered" evidence="1">
    <location>
        <begin position="1"/>
        <end position="47"/>
    </location>
</feature>
<dbReference type="HOGENOM" id="CLU_000401_0_0_1"/>
<dbReference type="PANTHER" id="PTHR22796:SF1">
    <property type="entry name" value="VWFA DOMAIN-CONTAINING PROTEIN"/>
    <property type="match status" value="1"/>
</dbReference>
<gene>
    <name evidence="3" type="ORF">PAXINDRAFT_100354</name>
</gene>
<dbReference type="Proteomes" id="UP000053647">
    <property type="component" value="Unassembled WGS sequence"/>
</dbReference>
<sequence>MDSFKPPNLFQPDHDTSDDEDLYVPSRLDKGKQKAEDPYDAWGNGSPISNETMAYGHKHSDGFRRELDNISIDIDESRGGFCSDGDDSQSTASARFATHAIPADDTGSDSDVSFYESVDEDLPSAAASDDQMDVDVPVPRHDELDLAYSIKGMYRILDLISEQGSGGLVDKIIISQNSLEAFITTVDPRAYASMTKVNFKALDNYIIKPVGVYGSKEEIVRFLSELGVVDDAIATRLLLDTDTPSPTEPTLRSGLYIIRTVEQTGNTKQIFLLYWPEPGTWDDSAASSVRRNRVTFMRYLTKMCDQVVALISSEHAQTIVWNENEEDDDDALDVEQDESDRMFTFEVAQTNDQEESVTVREGFKAFSDRISIPETPENGSTNADSVKPFLLFGETGQGFMTVRYQEAKLVVDAFRARTYNPLQLEGHLGSDCLHISESLDDEALKILVRSGLEKRFPQECSKWKHESIAVQNLSRARVSGEISRTKTKLQKDTPNLRRSLHEAILDEVERLYPCLDRQSFPYLANVGERAVETPEPLSELRTLYPKVNEHVTQQLQQAFQWGIADKEFRTAKDRICLVVELFPLVKKVDKRNQEHILRAALAWDLERVKDVMKANAKSLTTTHKATSDPPAHWVVQKARKFMSSGNADADHVNGLVGDAVQAAQKTTDIKFLAELDRDVEQHPVLKQSADNAQRRAHVYLDAAIGRLLKKLVPSVQQLQETDINIGIGREFASREEGDQRKLRMDLIRRLNIMSKQTPHTHTLSINAAEEATRSHYHGSYGSTSYQISGSRESHEDPMVIYTVHLMNLTAQDLHELQLNPTFIPSPRFRFTHTFKLPQGHSVVRAQLLEGEKLLLIVADRNGNLTVYLEGLAEVDGAIGRGRGKALNREKIGQDFLLAYDESKRMLGVVSSDRLLLHIFVFDDARGFQALGSSINLTAWYNEGSSIRHACFISGTEELLLVDSQAQARVFSLLTLQFRPATLVLEQVPFSVSSTPDGSCLLAAQVRGSELTVTAYHWDTFGSTEGIALDIPNIQVGNDLLMTSLISRSAVHLVTLDFSAHTCRPYALAITRKITEFMFKERGVRGGTTTRSTNTTAHNCIIDCHSEVWTRFPVLPAVQRETISSSSLRSPRTLVFVTDRDFAMFASHFAEMIHTFERATKKPTGDVLKSIRVSAASFAVFSNELCGGRPWNVSQYRAGEWVVDFLCLIPIHIAITKENRFVPLKDGVYSPDLERSLLGADVNRIVDSLSFGWYESLFQSYMASKPVKVVSSMGEQSVGKSFALNHLVDTSFAGSAMRTTEGVWMSVTPTQEALIVALDFEGVHSIERSAQEDTLLVLFNTAISNLVLFRNNFALSRDITGLFQSFQSSSTVLDPKANPSLFQSTLVIIIKDVVDADKVEIAREFSLKFQRIVQDEQEANFISRLHAGKLNIIPWPVIESKDFYKLFPAVKRRLDQQVVTHQAAGEFLHMMKTLMAKLKANDWGAMSQTMASHRAQLISTLLPNALAFGCADIDPAREPLKNLDTDLPVDLPDTLHQLFIAAGGAEQSTSRERTLTVLRAAWDQHEYRQYAPEEEWIEGLTNHLETIVNLRIDHVREWLTVNLSRFQAGHASIEELRRTFENAIVDLKGNTDHLCVHECDFCMELSGERKQCTMTAGHAGKHIQEHLCAAVCSAPGICEIETAPQSIEATFTGKNETFQYTKYTQAAKRLKCIKPIAPGATKHRGSHNHSLDKKVFHFCENRCENCGYFCTLPLGHPQQEHETRHGSMSRTRWTVDGPDDVSLEIEGRKFSTNDEGAPMMCNLVCQAMARHVHIDYCRADDEAACAGNDELQHLTNQMQPNPDRPKDVLTHNLFWKRSGFRDPYSKEEQTNFAKCDAMCSGPEHTAAGGNPALPSYCLLPLFHPPMDPDTAPGGMGYISHDGHQFPCRNPVVMQQAFHVIFVADR</sequence>
<evidence type="ECO:0000259" key="2">
    <source>
        <dbReference type="Pfam" id="PF02263"/>
    </source>
</evidence>
<accession>A0A0C9SWM3</accession>
<dbReference type="EMBL" id="KN819346">
    <property type="protein sequence ID" value="KIJ13989.1"/>
    <property type="molecule type" value="Genomic_DNA"/>
</dbReference>
<reference evidence="4" key="2">
    <citation type="submission" date="2015-01" db="EMBL/GenBank/DDBJ databases">
        <title>Evolutionary Origins and Diversification of the Mycorrhizal Mutualists.</title>
        <authorList>
            <consortium name="DOE Joint Genome Institute"/>
            <consortium name="Mycorrhizal Genomics Consortium"/>
            <person name="Kohler A."/>
            <person name="Kuo A."/>
            <person name="Nagy L.G."/>
            <person name="Floudas D."/>
            <person name="Copeland A."/>
            <person name="Barry K.W."/>
            <person name="Cichocki N."/>
            <person name="Veneault-Fourrey C."/>
            <person name="LaButti K."/>
            <person name="Lindquist E.A."/>
            <person name="Lipzen A."/>
            <person name="Lundell T."/>
            <person name="Morin E."/>
            <person name="Murat C."/>
            <person name="Riley R."/>
            <person name="Ohm R."/>
            <person name="Sun H."/>
            <person name="Tunlid A."/>
            <person name="Henrissat B."/>
            <person name="Grigoriev I.V."/>
            <person name="Hibbett D.S."/>
            <person name="Martin F."/>
        </authorList>
    </citation>
    <scope>NUCLEOTIDE SEQUENCE [LARGE SCALE GENOMIC DNA]</scope>
    <source>
        <strain evidence="4">ATCC 200175</strain>
    </source>
</reference>
<dbReference type="Gene3D" id="3.40.50.300">
    <property type="entry name" value="P-loop containing nucleotide triphosphate hydrolases"/>
    <property type="match status" value="1"/>
</dbReference>
<dbReference type="InterPro" id="IPR015894">
    <property type="entry name" value="Guanylate-bd_N"/>
</dbReference>
<evidence type="ECO:0000313" key="3">
    <source>
        <dbReference type="EMBL" id="KIJ13989.1"/>
    </source>
</evidence>
<dbReference type="Pfam" id="PF02263">
    <property type="entry name" value="GBP"/>
    <property type="match status" value="1"/>
</dbReference>
<organism evidence="3 4">
    <name type="scientific">Paxillus involutus ATCC 200175</name>
    <dbReference type="NCBI Taxonomy" id="664439"/>
    <lineage>
        <taxon>Eukaryota</taxon>
        <taxon>Fungi</taxon>
        <taxon>Dikarya</taxon>
        <taxon>Basidiomycota</taxon>
        <taxon>Agaricomycotina</taxon>
        <taxon>Agaricomycetes</taxon>
        <taxon>Agaricomycetidae</taxon>
        <taxon>Boletales</taxon>
        <taxon>Paxilineae</taxon>
        <taxon>Paxillaceae</taxon>
        <taxon>Paxillus</taxon>
    </lineage>
</organism>
<reference evidence="3 4" key="1">
    <citation type="submission" date="2014-06" db="EMBL/GenBank/DDBJ databases">
        <authorList>
            <consortium name="DOE Joint Genome Institute"/>
            <person name="Kuo A."/>
            <person name="Kohler A."/>
            <person name="Nagy L.G."/>
            <person name="Floudas D."/>
            <person name="Copeland A."/>
            <person name="Barry K.W."/>
            <person name="Cichocki N."/>
            <person name="Veneault-Fourrey C."/>
            <person name="LaButti K."/>
            <person name="Lindquist E.A."/>
            <person name="Lipzen A."/>
            <person name="Lundell T."/>
            <person name="Morin E."/>
            <person name="Murat C."/>
            <person name="Sun H."/>
            <person name="Tunlid A."/>
            <person name="Henrissat B."/>
            <person name="Grigoriev I.V."/>
            <person name="Hibbett D.S."/>
            <person name="Martin F."/>
            <person name="Nordberg H.P."/>
            <person name="Cantor M.N."/>
            <person name="Hua S.X."/>
        </authorList>
    </citation>
    <scope>NUCLEOTIDE SEQUENCE [LARGE SCALE GENOMIC DNA]</scope>
    <source>
        <strain evidence="3 4">ATCC 200175</strain>
    </source>
</reference>
<dbReference type="OrthoDB" id="2343366at2759"/>
<evidence type="ECO:0000256" key="1">
    <source>
        <dbReference type="SAM" id="MobiDB-lite"/>
    </source>
</evidence>